<dbReference type="EMBL" id="JGZD01000005">
    <property type="protein sequence ID" value="KFI73891.1"/>
    <property type="molecule type" value="Genomic_DNA"/>
</dbReference>
<name>A0A087BS91_9BIFI</name>
<sequence>MESAGQTAEDHTTSLPDVMVRTCAEDDMSIRQLRDPVCVAETMKSTDPPTASVWDFAVNERSTSPDAQSAVELDACGDGTSEREIVTSESLTTPINAATPFVRLTTLKTSKARIRINATPTTIRRRR</sequence>
<organism evidence="1 2">
    <name type="scientific">Bifidobacterium minimum</name>
    <dbReference type="NCBI Taxonomy" id="1693"/>
    <lineage>
        <taxon>Bacteria</taxon>
        <taxon>Bacillati</taxon>
        <taxon>Actinomycetota</taxon>
        <taxon>Actinomycetes</taxon>
        <taxon>Bifidobacteriales</taxon>
        <taxon>Bifidobacteriaceae</taxon>
        <taxon>Bifidobacterium</taxon>
    </lineage>
</organism>
<evidence type="ECO:0000313" key="2">
    <source>
        <dbReference type="Proteomes" id="UP000029014"/>
    </source>
</evidence>
<dbReference type="Proteomes" id="UP000029014">
    <property type="component" value="Unassembled WGS sequence"/>
</dbReference>
<proteinExistence type="predicted"/>
<accession>A0A087BS91</accession>
<protein>
    <submittedName>
        <fullName evidence="1">Uncharacterized protein</fullName>
    </submittedName>
</protein>
<reference evidence="1 2" key="1">
    <citation type="submission" date="2014-03" db="EMBL/GenBank/DDBJ databases">
        <title>Genomics of Bifidobacteria.</title>
        <authorList>
            <person name="Ventura M."/>
            <person name="Milani C."/>
            <person name="Lugli G.A."/>
        </authorList>
    </citation>
    <scope>NUCLEOTIDE SEQUENCE [LARGE SCALE GENOMIC DNA]</scope>
    <source>
        <strain evidence="1 2">LMG 11592</strain>
    </source>
</reference>
<dbReference type="STRING" id="1693.BMIN_0884"/>
<keyword evidence="2" id="KW-1185">Reference proteome</keyword>
<evidence type="ECO:0000313" key="1">
    <source>
        <dbReference type="EMBL" id="KFI73891.1"/>
    </source>
</evidence>
<gene>
    <name evidence="1" type="ORF">BMIN_0884</name>
</gene>
<dbReference type="AlphaFoldDB" id="A0A087BS91"/>
<comment type="caution">
    <text evidence="1">The sequence shown here is derived from an EMBL/GenBank/DDBJ whole genome shotgun (WGS) entry which is preliminary data.</text>
</comment>